<name>A0A4Z1H0E9_9HELO</name>
<dbReference type="AlphaFoldDB" id="A0A4Z1H0E9"/>
<organism evidence="2 3">
    <name type="scientific">Botrytis hyacinthi</name>
    <dbReference type="NCBI Taxonomy" id="278943"/>
    <lineage>
        <taxon>Eukaryota</taxon>
        <taxon>Fungi</taxon>
        <taxon>Dikarya</taxon>
        <taxon>Ascomycota</taxon>
        <taxon>Pezizomycotina</taxon>
        <taxon>Leotiomycetes</taxon>
        <taxon>Helotiales</taxon>
        <taxon>Sclerotiniaceae</taxon>
        <taxon>Botrytis</taxon>
    </lineage>
</organism>
<comment type="caution">
    <text evidence="2">The sequence shown here is derived from an EMBL/GenBank/DDBJ whole genome shotgun (WGS) entry which is preliminary data.</text>
</comment>
<accession>A0A4Z1H0E9</accession>
<feature type="signal peptide" evidence="1">
    <location>
        <begin position="1"/>
        <end position="29"/>
    </location>
</feature>
<evidence type="ECO:0000313" key="2">
    <source>
        <dbReference type="EMBL" id="TGO42596.1"/>
    </source>
</evidence>
<evidence type="ECO:0000256" key="1">
    <source>
        <dbReference type="SAM" id="SignalP"/>
    </source>
</evidence>
<keyword evidence="3" id="KW-1185">Reference proteome</keyword>
<feature type="chain" id="PRO_5021337517" evidence="1">
    <location>
        <begin position="30"/>
        <end position="191"/>
    </location>
</feature>
<sequence length="191" mass="21007">MLFLNPSRIMPSMIGLLSLLSVTVPIINATPIVSKTVSLAPRADPGFTCHMAPEGTVEARDGEIIETRDGTINRRGDFCHHADPGYCTIAITVTPSRIAEHKTDMVYLWDSSCRQIGGMFSGQDIDMASQLPYKIIGHMAFNNERLTAFPEFYVRLRTMAAGFMPILAIPNGSIAVSFPAINHNFVRRTHG</sequence>
<evidence type="ECO:0000313" key="3">
    <source>
        <dbReference type="Proteomes" id="UP000297814"/>
    </source>
</evidence>
<dbReference type="EMBL" id="PQXK01000007">
    <property type="protein sequence ID" value="TGO42596.1"/>
    <property type="molecule type" value="Genomic_DNA"/>
</dbReference>
<dbReference type="Proteomes" id="UP000297814">
    <property type="component" value="Unassembled WGS sequence"/>
</dbReference>
<keyword evidence="1" id="KW-0732">Signal</keyword>
<gene>
    <name evidence="2" type="ORF">BHYA_0007g00780</name>
</gene>
<reference evidence="2 3" key="1">
    <citation type="submission" date="2017-12" db="EMBL/GenBank/DDBJ databases">
        <title>Comparative genomics of Botrytis spp.</title>
        <authorList>
            <person name="Valero-Jimenez C.A."/>
            <person name="Tapia P."/>
            <person name="Veloso J."/>
            <person name="Silva-Moreno E."/>
            <person name="Staats M."/>
            <person name="Valdes J.H."/>
            <person name="Van Kan J.A.L."/>
        </authorList>
    </citation>
    <scope>NUCLEOTIDE SEQUENCE [LARGE SCALE GENOMIC DNA]</scope>
    <source>
        <strain evidence="2 3">Bh0001</strain>
    </source>
</reference>
<proteinExistence type="predicted"/>
<protein>
    <submittedName>
        <fullName evidence="2">Uncharacterized protein</fullName>
    </submittedName>
</protein>